<keyword evidence="2" id="KW-1185">Reference proteome</keyword>
<organism evidence="1 2">
    <name type="scientific">Haloferula helveola</name>
    <dbReference type="NCBI Taxonomy" id="490095"/>
    <lineage>
        <taxon>Bacteria</taxon>
        <taxon>Pseudomonadati</taxon>
        <taxon>Verrucomicrobiota</taxon>
        <taxon>Verrucomicrobiia</taxon>
        <taxon>Verrucomicrobiales</taxon>
        <taxon>Verrucomicrobiaceae</taxon>
        <taxon>Haloferula</taxon>
    </lineage>
</organism>
<sequence length="233" mass="25997">MVDLWLERASEGFGQTTKHLVTDLELPDGKAKGVEEVFERREKELAELLKRMSSDEGADGNELVKEICALIRNKGLREDLVGVLSSGELAAFDAREAKRERETVEARAYRDMAGVNAVVQLDDSQKQEVLGILMEQAAERVEQEADARAFMSLTYGQLATNMDSSNIRGLANMFNAELAETSGIGDYGSAEHLQWIEKRKAERIESELSALGAVLDEEQLARYRKHLEAEPPR</sequence>
<evidence type="ECO:0000313" key="2">
    <source>
        <dbReference type="Proteomes" id="UP001374893"/>
    </source>
</evidence>
<dbReference type="Proteomes" id="UP001374893">
    <property type="component" value="Chromosome"/>
</dbReference>
<proteinExistence type="predicted"/>
<name>A0ABM7RL79_9BACT</name>
<dbReference type="EMBL" id="AP024702">
    <property type="protein sequence ID" value="BCX47812.1"/>
    <property type="molecule type" value="Genomic_DNA"/>
</dbReference>
<evidence type="ECO:0000313" key="1">
    <source>
        <dbReference type="EMBL" id="BCX47812.1"/>
    </source>
</evidence>
<reference evidence="1 2" key="1">
    <citation type="submission" date="2021-06" db="EMBL/GenBank/DDBJ databases">
        <title>Complete genome of Haloferula helveola possessing various polysaccharide degrading enzymes.</title>
        <authorList>
            <person name="Takami H."/>
            <person name="Huang C."/>
            <person name="Hamasaki K."/>
        </authorList>
    </citation>
    <scope>NUCLEOTIDE SEQUENCE [LARGE SCALE GENOMIC DNA]</scope>
    <source>
        <strain evidence="1 2">CN-1</strain>
    </source>
</reference>
<accession>A0ABM7RL79</accession>
<gene>
    <name evidence="1" type="ORF">HAHE_17200</name>
</gene>
<protein>
    <submittedName>
        <fullName evidence="1">Uncharacterized protein</fullName>
    </submittedName>
</protein>